<dbReference type="Proteomes" id="UP000182258">
    <property type="component" value="Unassembled WGS sequence"/>
</dbReference>
<dbReference type="PANTHER" id="PTHR43537">
    <property type="entry name" value="TRANSCRIPTIONAL REGULATOR, GNTR FAMILY"/>
    <property type="match status" value="1"/>
</dbReference>
<evidence type="ECO:0000256" key="3">
    <source>
        <dbReference type="ARBA" id="ARBA00023163"/>
    </source>
</evidence>
<reference evidence="5 6" key="1">
    <citation type="submission" date="2016-10" db="EMBL/GenBank/DDBJ databases">
        <authorList>
            <person name="de Groot N.N."/>
        </authorList>
    </citation>
    <scope>NUCLEOTIDE SEQUENCE [LARGE SCALE GENOMIC DNA]</scope>
    <source>
        <strain evidence="5 6">CGMCC 1.10210</strain>
    </source>
</reference>
<accession>A0A1I1PZ36</accession>
<name>A0A1I1PZ36_9HYPH</name>
<keyword evidence="2 5" id="KW-0238">DNA-binding</keyword>
<evidence type="ECO:0000259" key="4">
    <source>
        <dbReference type="PROSITE" id="PS50949"/>
    </source>
</evidence>
<evidence type="ECO:0000313" key="6">
    <source>
        <dbReference type="Proteomes" id="UP000182258"/>
    </source>
</evidence>
<organism evidence="5 6">
    <name type="scientific">Devosia psychrophila</name>
    <dbReference type="NCBI Taxonomy" id="728005"/>
    <lineage>
        <taxon>Bacteria</taxon>
        <taxon>Pseudomonadati</taxon>
        <taxon>Pseudomonadota</taxon>
        <taxon>Alphaproteobacteria</taxon>
        <taxon>Hyphomicrobiales</taxon>
        <taxon>Devosiaceae</taxon>
        <taxon>Devosia</taxon>
    </lineage>
</organism>
<dbReference type="InterPro" id="IPR000524">
    <property type="entry name" value="Tscrpt_reg_HTH_GntR"/>
</dbReference>
<evidence type="ECO:0000313" key="5">
    <source>
        <dbReference type="EMBL" id="SFD15141.1"/>
    </source>
</evidence>
<dbReference type="STRING" id="728005.SAMN04488059_1249"/>
<dbReference type="SUPFAM" id="SSF48008">
    <property type="entry name" value="GntR ligand-binding domain-like"/>
    <property type="match status" value="1"/>
</dbReference>
<dbReference type="InterPro" id="IPR011711">
    <property type="entry name" value="GntR_C"/>
</dbReference>
<dbReference type="PRINTS" id="PR00035">
    <property type="entry name" value="HTHGNTR"/>
</dbReference>
<dbReference type="Pfam" id="PF07729">
    <property type="entry name" value="FCD"/>
    <property type="match status" value="1"/>
</dbReference>
<dbReference type="PANTHER" id="PTHR43537:SF5">
    <property type="entry name" value="UXU OPERON TRANSCRIPTIONAL REGULATOR"/>
    <property type="match status" value="1"/>
</dbReference>
<keyword evidence="3" id="KW-0804">Transcription</keyword>
<proteinExistence type="predicted"/>
<keyword evidence="1" id="KW-0805">Transcription regulation</keyword>
<dbReference type="Gene3D" id="1.20.120.530">
    <property type="entry name" value="GntR ligand-binding domain-like"/>
    <property type="match status" value="1"/>
</dbReference>
<dbReference type="GO" id="GO:0003700">
    <property type="term" value="F:DNA-binding transcription factor activity"/>
    <property type="evidence" value="ECO:0007669"/>
    <property type="project" value="InterPro"/>
</dbReference>
<dbReference type="GO" id="GO:0003677">
    <property type="term" value="F:DNA binding"/>
    <property type="evidence" value="ECO:0007669"/>
    <property type="project" value="UniProtKB-KW"/>
</dbReference>
<dbReference type="InterPro" id="IPR036390">
    <property type="entry name" value="WH_DNA-bd_sf"/>
</dbReference>
<evidence type="ECO:0000256" key="2">
    <source>
        <dbReference type="ARBA" id="ARBA00023125"/>
    </source>
</evidence>
<dbReference type="PROSITE" id="PS50949">
    <property type="entry name" value="HTH_GNTR"/>
    <property type="match status" value="1"/>
</dbReference>
<sequence>MIWSNYEQFKLNLSYKLLEIGMSLYEAKEGGLVGTAIGAITRHIRENDLLPGDKLPSEANLSRELNVSRTVVREAYRSLAAMRIIELATGKRATVSPIDHGAMSLIFEHGVYTDQINIQQIYDVRRTIESRIVVLASIRRSDAEATAILAIARAMRKAANNPEELMEQDLAFHRALAAASKNPVFALIVGAFQGITRQTWLVGWKSRTTAEAREAMLATHEGIAEAIGAGDPQRAVELMGVHFDESVRALLSAGLS</sequence>
<protein>
    <submittedName>
        <fullName evidence="5">DNA-binding transcriptional regulator, FadR family</fullName>
    </submittedName>
</protein>
<dbReference type="Pfam" id="PF00392">
    <property type="entry name" value="GntR"/>
    <property type="match status" value="1"/>
</dbReference>
<evidence type="ECO:0000256" key="1">
    <source>
        <dbReference type="ARBA" id="ARBA00023015"/>
    </source>
</evidence>
<feature type="domain" description="HTH gntR-type" evidence="4">
    <location>
        <begin position="30"/>
        <end position="98"/>
    </location>
</feature>
<gene>
    <name evidence="5" type="ORF">SAMN04488059_1249</name>
</gene>
<dbReference type="Gene3D" id="1.10.10.10">
    <property type="entry name" value="Winged helix-like DNA-binding domain superfamily/Winged helix DNA-binding domain"/>
    <property type="match status" value="1"/>
</dbReference>
<dbReference type="InterPro" id="IPR036388">
    <property type="entry name" value="WH-like_DNA-bd_sf"/>
</dbReference>
<dbReference type="SUPFAM" id="SSF46785">
    <property type="entry name" value="Winged helix' DNA-binding domain"/>
    <property type="match status" value="1"/>
</dbReference>
<dbReference type="AlphaFoldDB" id="A0A1I1PZ36"/>
<dbReference type="CDD" id="cd07377">
    <property type="entry name" value="WHTH_GntR"/>
    <property type="match status" value="1"/>
</dbReference>
<dbReference type="InterPro" id="IPR008920">
    <property type="entry name" value="TF_FadR/GntR_C"/>
</dbReference>
<dbReference type="SMART" id="SM00345">
    <property type="entry name" value="HTH_GNTR"/>
    <property type="match status" value="1"/>
</dbReference>
<dbReference type="EMBL" id="FOMB01000024">
    <property type="protein sequence ID" value="SFD15141.1"/>
    <property type="molecule type" value="Genomic_DNA"/>
</dbReference>
<dbReference type="SMART" id="SM00895">
    <property type="entry name" value="FCD"/>
    <property type="match status" value="1"/>
</dbReference>